<dbReference type="PATRIC" id="fig|634498.28.peg.2153"/>
<evidence type="ECO:0000313" key="1">
    <source>
        <dbReference type="EMBL" id="ADC48003.1"/>
    </source>
</evidence>
<dbReference type="HOGENOM" id="CLU_2730450_0_0_2"/>
<gene>
    <name evidence="1" type="ordered locus">mru_2153</name>
</gene>
<sequence>MSLEEIPFEEQLRGVILEGEIERAELKGVEKGRNIIIIKLLETMNPQEISESLDLPLDTILSIQESHTKNV</sequence>
<proteinExistence type="predicted"/>
<accession>D3E1B8</accession>
<keyword evidence="2" id="KW-1185">Reference proteome</keyword>
<organism evidence="1 2">
    <name type="scientific">Methanobrevibacter ruminantium (strain ATCC 35063 / DSM 1093 / JCM 13430 / OCM 146 / M1)</name>
    <name type="common">Methanobacterium ruminantium</name>
    <dbReference type="NCBI Taxonomy" id="634498"/>
    <lineage>
        <taxon>Archaea</taxon>
        <taxon>Methanobacteriati</taxon>
        <taxon>Methanobacteriota</taxon>
        <taxon>Methanomada group</taxon>
        <taxon>Methanobacteria</taxon>
        <taxon>Methanobacteriales</taxon>
        <taxon>Methanobacteriaceae</taxon>
        <taxon>Methanobrevibacter</taxon>
    </lineage>
</organism>
<protein>
    <submittedName>
        <fullName evidence="1">Uncharacterized protein</fullName>
    </submittedName>
</protein>
<dbReference type="Proteomes" id="UP000008680">
    <property type="component" value="Chromosome"/>
</dbReference>
<reference evidence="1 2" key="1">
    <citation type="journal article" date="2010" name="PLoS ONE">
        <title>The genome sequence of the rumen methanogen Methanobrevibacter ruminantium reveals new possibilities for controlling ruminant methane emissions.</title>
        <authorList>
            <person name="Leahy S.C."/>
            <person name="Kelly W.J."/>
            <person name="Altermann E."/>
            <person name="Ronimus R.S."/>
            <person name="Yeoman C.J."/>
            <person name="Pacheco D.M."/>
            <person name="Li D."/>
            <person name="Kong Z."/>
            <person name="McTavish S."/>
            <person name="Sang C."/>
            <person name="Lambie S.C."/>
            <person name="Janssen P.H."/>
            <person name="Dey D."/>
            <person name="Attwood G.T."/>
        </authorList>
    </citation>
    <scope>NUCLEOTIDE SEQUENCE [LARGE SCALE GENOMIC DNA]</scope>
    <source>
        <strain evidence="2">ATCC 35063 / DSM 1093 / JCM 13430 / OCM 146 / M1</strain>
    </source>
</reference>
<dbReference type="RefSeq" id="WP_012956951.1">
    <property type="nucleotide sequence ID" value="NC_013790.1"/>
</dbReference>
<name>D3E1B8_METRM</name>
<dbReference type="KEGG" id="mru:mru_2153"/>
<evidence type="ECO:0000313" key="2">
    <source>
        <dbReference type="Proteomes" id="UP000008680"/>
    </source>
</evidence>
<dbReference type="EMBL" id="CP001719">
    <property type="protein sequence ID" value="ADC48003.1"/>
    <property type="molecule type" value="Genomic_DNA"/>
</dbReference>
<dbReference type="AlphaFoldDB" id="D3E1B8"/>
<dbReference type="GeneID" id="8771834"/>